<dbReference type="InterPro" id="IPR011032">
    <property type="entry name" value="GroES-like_sf"/>
</dbReference>
<name>A0ABW6RX96_9NOCA</name>
<dbReference type="RefSeq" id="WP_387402861.1">
    <property type="nucleotide sequence ID" value="NZ_JBIAQY010000002.1"/>
</dbReference>
<dbReference type="SUPFAM" id="SSF51735">
    <property type="entry name" value="NAD(P)-binding Rossmann-fold domains"/>
    <property type="match status" value="1"/>
</dbReference>
<comment type="caution">
    <text evidence="5">The sequence shown here is derived from an EMBL/GenBank/DDBJ whole genome shotgun (WGS) entry which is preliminary data.</text>
</comment>
<dbReference type="EMBL" id="JBIAQY010000002">
    <property type="protein sequence ID" value="MFF3567574.1"/>
    <property type="molecule type" value="Genomic_DNA"/>
</dbReference>
<dbReference type="PANTHER" id="PTHR43401:SF2">
    <property type="entry name" value="L-THREONINE 3-DEHYDROGENASE"/>
    <property type="match status" value="1"/>
</dbReference>
<dbReference type="InterPro" id="IPR013154">
    <property type="entry name" value="ADH-like_N"/>
</dbReference>
<keyword evidence="6" id="KW-1185">Reference proteome</keyword>
<sequence length="338" mass="35862">MKAAIYNGQLDIVVAELDTPECGPRDVLLRTLHAGICGSDVKVYRHGPEGHQILRGSEFGHEVVAEVAEVGSEVTGLRVGERVYPYPLSVKGDPGRAGCFGGFSEFILVPNCQVGEQVFKVSDKISTPVAAMIEPFTVAHRAVRRTRPQAGEKAFVFGAGTIGIGAAVALKSFGVSEVLVADVSDFRLEKAAGLGFHTCNPERQDPAQRAAEVFGEVHSLMGSAPDVDIYVEAAGPDALIGTIQSMAKPGSRIAAVAVHSRPVPVNMLQLTYGEQELIGPGGYRPEDVRDVMKIMESGSFDLGSIITHVYGIDRIVEAIEKAGDIGSALHVAIGYRSI</sequence>
<evidence type="ECO:0000256" key="2">
    <source>
        <dbReference type="ARBA" id="ARBA00023002"/>
    </source>
</evidence>
<dbReference type="PANTHER" id="PTHR43401">
    <property type="entry name" value="L-THREONINE 3-DEHYDROGENASE"/>
    <property type="match status" value="1"/>
</dbReference>
<feature type="domain" description="Alcohol dehydrogenase-like N-terminal" evidence="4">
    <location>
        <begin position="23"/>
        <end position="113"/>
    </location>
</feature>
<dbReference type="InterPro" id="IPR013149">
    <property type="entry name" value="ADH-like_C"/>
</dbReference>
<dbReference type="Gene3D" id="3.40.50.720">
    <property type="entry name" value="NAD(P)-binding Rossmann-like Domain"/>
    <property type="match status" value="1"/>
</dbReference>
<dbReference type="InterPro" id="IPR050129">
    <property type="entry name" value="Zn_alcohol_dh"/>
</dbReference>
<gene>
    <name evidence="5" type="ORF">ACFYXQ_07290</name>
</gene>
<dbReference type="Gene3D" id="3.90.180.10">
    <property type="entry name" value="Medium-chain alcohol dehydrogenases, catalytic domain"/>
    <property type="match status" value="2"/>
</dbReference>
<protein>
    <submittedName>
        <fullName evidence="5">Zinc-binding dehydrogenase</fullName>
    </submittedName>
</protein>
<reference evidence="5 6" key="1">
    <citation type="submission" date="2024-10" db="EMBL/GenBank/DDBJ databases">
        <title>The Natural Products Discovery Center: Release of the First 8490 Sequenced Strains for Exploring Actinobacteria Biosynthetic Diversity.</title>
        <authorList>
            <person name="Kalkreuter E."/>
            <person name="Kautsar S.A."/>
            <person name="Yang D."/>
            <person name="Bader C.D."/>
            <person name="Teijaro C.N."/>
            <person name="Fluegel L."/>
            <person name="Davis C.M."/>
            <person name="Simpson J.R."/>
            <person name="Lauterbach L."/>
            <person name="Steele A.D."/>
            <person name="Gui C."/>
            <person name="Meng S."/>
            <person name="Li G."/>
            <person name="Viehrig K."/>
            <person name="Ye F."/>
            <person name="Su P."/>
            <person name="Kiefer A.F."/>
            <person name="Nichols A."/>
            <person name="Cepeda A.J."/>
            <person name="Yan W."/>
            <person name="Fan B."/>
            <person name="Jiang Y."/>
            <person name="Adhikari A."/>
            <person name="Zheng C.-J."/>
            <person name="Schuster L."/>
            <person name="Cowan T.M."/>
            <person name="Smanski M.J."/>
            <person name="Chevrette M.G."/>
            <person name="De Carvalho L.P.S."/>
            <person name="Shen B."/>
        </authorList>
    </citation>
    <scope>NUCLEOTIDE SEQUENCE [LARGE SCALE GENOMIC DNA]</scope>
    <source>
        <strain evidence="5 6">NPDC002593</strain>
    </source>
</reference>
<dbReference type="InterPro" id="IPR036291">
    <property type="entry name" value="NAD(P)-bd_dom_sf"/>
</dbReference>
<comment type="cofactor">
    <cofactor evidence="1">
        <name>Zn(2+)</name>
        <dbReference type="ChEBI" id="CHEBI:29105"/>
    </cofactor>
</comment>
<accession>A0ABW6RX96</accession>
<organism evidence="5 6">
    <name type="scientific">Nocardia jiangxiensis</name>
    <dbReference type="NCBI Taxonomy" id="282685"/>
    <lineage>
        <taxon>Bacteria</taxon>
        <taxon>Bacillati</taxon>
        <taxon>Actinomycetota</taxon>
        <taxon>Actinomycetes</taxon>
        <taxon>Mycobacteriales</taxon>
        <taxon>Nocardiaceae</taxon>
        <taxon>Nocardia</taxon>
    </lineage>
</organism>
<evidence type="ECO:0000259" key="4">
    <source>
        <dbReference type="Pfam" id="PF08240"/>
    </source>
</evidence>
<dbReference type="Pfam" id="PF08240">
    <property type="entry name" value="ADH_N"/>
    <property type="match status" value="1"/>
</dbReference>
<proteinExistence type="predicted"/>
<keyword evidence="2" id="KW-0560">Oxidoreductase</keyword>
<dbReference type="SUPFAM" id="SSF50129">
    <property type="entry name" value="GroES-like"/>
    <property type="match status" value="1"/>
</dbReference>
<evidence type="ECO:0000259" key="3">
    <source>
        <dbReference type="Pfam" id="PF00107"/>
    </source>
</evidence>
<dbReference type="Pfam" id="PF00107">
    <property type="entry name" value="ADH_zinc_N"/>
    <property type="match status" value="1"/>
</dbReference>
<evidence type="ECO:0000313" key="5">
    <source>
        <dbReference type="EMBL" id="MFF3567574.1"/>
    </source>
</evidence>
<feature type="domain" description="Alcohol dehydrogenase-like C-terminal" evidence="3">
    <location>
        <begin position="162"/>
        <end position="296"/>
    </location>
</feature>
<evidence type="ECO:0000313" key="6">
    <source>
        <dbReference type="Proteomes" id="UP001601992"/>
    </source>
</evidence>
<dbReference type="Proteomes" id="UP001601992">
    <property type="component" value="Unassembled WGS sequence"/>
</dbReference>
<evidence type="ECO:0000256" key="1">
    <source>
        <dbReference type="ARBA" id="ARBA00001947"/>
    </source>
</evidence>